<name>A0A1Y3YRF1_9BACE</name>
<organism evidence="2 3">
    <name type="scientific">Bacteroides clarus</name>
    <dbReference type="NCBI Taxonomy" id="626929"/>
    <lineage>
        <taxon>Bacteria</taxon>
        <taxon>Pseudomonadati</taxon>
        <taxon>Bacteroidota</taxon>
        <taxon>Bacteroidia</taxon>
        <taxon>Bacteroidales</taxon>
        <taxon>Bacteroidaceae</taxon>
        <taxon>Bacteroides</taxon>
    </lineage>
</organism>
<evidence type="ECO:0000313" key="2">
    <source>
        <dbReference type="EMBL" id="OUO00433.1"/>
    </source>
</evidence>
<dbReference type="EMBL" id="NFII01000011">
    <property type="protein sequence ID" value="OUO00433.1"/>
    <property type="molecule type" value="Genomic_DNA"/>
</dbReference>
<protein>
    <submittedName>
        <fullName evidence="2">Uncharacterized protein</fullName>
    </submittedName>
</protein>
<evidence type="ECO:0000313" key="3">
    <source>
        <dbReference type="Proteomes" id="UP000195386"/>
    </source>
</evidence>
<gene>
    <name evidence="2" type="ORF">B5F97_11880</name>
</gene>
<accession>A0A1Y3YRF1</accession>
<comment type="caution">
    <text evidence="2">The sequence shown here is derived from an EMBL/GenBank/DDBJ whole genome shotgun (WGS) entry which is preliminary data.</text>
</comment>
<keyword evidence="1" id="KW-0812">Transmembrane</keyword>
<dbReference type="AlphaFoldDB" id="A0A1Y3YRF1"/>
<evidence type="ECO:0000256" key="1">
    <source>
        <dbReference type="SAM" id="Phobius"/>
    </source>
</evidence>
<sequence>MENILLVTSIIIIVFGILQIVLFFKVWGMTNDVRKIKNNTINSFDEAHKQIIIGNKDKAFEIYKYSYVKELIKLSELPGDFKYNYPRLVEKYKYELSKLGEGYSIDFSEYDAVNKIRKVTE</sequence>
<dbReference type="RefSeq" id="WP_143270031.1">
    <property type="nucleotide sequence ID" value="NZ_NFII01000011.1"/>
</dbReference>
<proteinExistence type="predicted"/>
<keyword evidence="1" id="KW-1133">Transmembrane helix</keyword>
<reference evidence="3" key="1">
    <citation type="submission" date="2017-04" db="EMBL/GenBank/DDBJ databases">
        <title>Function of individual gut microbiota members based on whole genome sequencing of pure cultures obtained from chicken caecum.</title>
        <authorList>
            <person name="Medvecky M."/>
            <person name="Cejkova D."/>
            <person name="Polansky O."/>
            <person name="Karasova D."/>
            <person name="Kubasova T."/>
            <person name="Cizek A."/>
            <person name="Rychlik I."/>
        </authorList>
    </citation>
    <scope>NUCLEOTIDE SEQUENCE [LARGE SCALE GENOMIC DNA]</scope>
    <source>
        <strain evidence="3">An43</strain>
    </source>
</reference>
<keyword evidence="1" id="KW-0472">Membrane</keyword>
<dbReference type="Proteomes" id="UP000195386">
    <property type="component" value="Unassembled WGS sequence"/>
</dbReference>
<feature type="transmembrane region" description="Helical" evidence="1">
    <location>
        <begin position="6"/>
        <end position="27"/>
    </location>
</feature>